<dbReference type="Proteomes" id="UP001160148">
    <property type="component" value="Unassembled WGS sequence"/>
</dbReference>
<evidence type="ECO:0000313" key="1">
    <source>
        <dbReference type="EMBL" id="CAI6350427.1"/>
    </source>
</evidence>
<dbReference type="EMBL" id="CARXXK010000001">
    <property type="protein sequence ID" value="CAI6350427.1"/>
    <property type="molecule type" value="Genomic_DNA"/>
</dbReference>
<gene>
    <name evidence="1" type="ORF">MEUPH1_LOCUS6891</name>
</gene>
<name>A0AAV0W3T9_9HEMI</name>
<comment type="caution">
    <text evidence="1">The sequence shown here is derived from an EMBL/GenBank/DDBJ whole genome shotgun (WGS) entry which is preliminary data.</text>
</comment>
<proteinExistence type="predicted"/>
<dbReference type="AlphaFoldDB" id="A0AAV0W3T9"/>
<keyword evidence="2" id="KW-1185">Reference proteome</keyword>
<organism evidence="1 2">
    <name type="scientific">Macrosiphum euphorbiae</name>
    <name type="common">potato aphid</name>
    <dbReference type="NCBI Taxonomy" id="13131"/>
    <lineage>
        <taxon>Eukaryota</taxon>
        <taxon>Metazoa</taxon>
        <taxon>Ecdysozoa</taxon>
        <taxon>Arthropoda</taxon>
        <taxon>Hexapoda</taxon>
        <taxon>Insecta</taxon>
        <taxon>Pterygota</taxon>
        <taxon>Neoptera</taxon>
        <taxon>Paraneoptera</taxon>
        <taxon>Hemiptera</taxon>
        <taxon>Sternorrhyncha</taxon>
        <taxon>Aphidomorpha</taxon>
        <taxon>Aphidoidea</taxon>
        <taxon>Aphididae</taxon>
        <taxon>Macrosiphini</taxon>
        <taxon>Macrosiphum</taxon>
    </lineage>
</organism>
<reference evidence="1 2" key="1">
    <citation type="submission" date="2023-01" db="EMBL/GenBank/DDBJ databases">
        <authorList>
            <person name="Whitehead M."/>
        </authorList>
    </citation>
    <scope>NUCLEOTIDE SEQUENCE [LARGE SCALE GENOMIC DNA]</scope>
</reference>
<evidence type="ECO:0000313" key="2">
    <source>
        <dbReference type="Proteomes" id="UP001160148"/>
    </source>
</evidence>
<protein>
    <submittedName>
        <fullName evidence="1">Uncharacterized protein</fullName>
    </submittedName>
</protein>
<sequence>MCSDVSSRFKNVTMVNRFSNLKRRENKGHASVTPKVPFARSDSRETKISAALKEKPDTENLCKQITIQFKLYQKNMEHQIALLYYFVIWS</sequence>
<accession>A0AAV0W3T9</accession>